<evidence type="ECO:0000256" key="1">
    <source>
        <dbReference type="ARBA" id="ARBA00004141"/>
    </source>
</evidence>
<evidence type="ECO:0000259" key="9">
    <source>
        <dbReference type="PROSITE" id="PS50929"/>
    </source>
</evidence>
<sequence length="698" mass="77558">RIQSPSSSTRRGHECLDTKSERIVQEALDAASRGRSTLVVAHRLSTIKNADHVVVMESGEVIESGGYEELRSREHGIFASMIRDQEMEIGAELSESGSEASFETTHVDKTEREVITDKADEAEFVSVRGGFIALICRHKFKIFIVILMGILKGIINPILAARYFFVMGSLEDENYEMLLFWLIVGTMSVTLYQAIVLLASQTICQYIGETIINGLRVSALRSLLHRPIAYFDRSISSPSTCSILLSQQPPLAMAMIDTRLSIIVDGLFSSILILLFAFTVCFPNGFVGVLYLLTYLAILIFFEKKFDCANKQVVDVDTSGELAVEIFENIATIQQLAVEDHFQAKCDEIQRRREAPLAKKIKWQSIIHATNESIFMIFDWISTGVGVYFVFTGDYSTKQLFTSECLVSYVGRLTWLMSYSFKEIITASSAVNLLFGLIDPSMEKEKNVTELQHVAEGSLKCDSLSFSYPSQPNRTVLSDVCFSVPAGGSLALVGPSGGGKSTVVNLLERFYDPDSGQLCLDSTPYSSFSHHQLRSNVSLVSQEPVLFRGSIIDNVRLGREDASIDDVIKACELANAVEFIRDLPEGYWTLVGEKGRSLSGGQKQRIAIARALVRNPKVIILDEATSALDTQSEKATRVALESSSQGRTSILIAHRLDTIQNCDEICFVEGGRIMERGSHAELIARKGRYYEMTEQQRM</sequence>
<keyword evidence="2 7" id="KW-0812">Transmembrane</keyword>
<dbReference type="GO" id="GO:0016887">
    <property type="term" value="F:ATP hydrolysis activity"/>
    <property type="evidence" value="ECO:0007669"/>
    <property type="project" value="InterPro"/>
</dbReference>
<evidence type="ECO:0000256" key="6">
    <source>
        <dbReference type="ARBA" id="ARBA00023136"/>
    </source>
</evidence>
<dbReference type="PANTHER" id="PTHR24221:SF617">
    <property type="entry name" value="P-GLYCOPROTEIN RELATED"/>
    <property type="match status" value="1"/>
</dbReference>
<dbReference type="PROSITE" id="PS50929">
    <property type="entry name" value="ABC_TM1F"/>
    <property type="match status" value="1"/>
</dbReference>
<dbReference type="PROSITE" id="PS50893">
    <property type="entry name" value="ABC_TRANSPORTER_2"/>
    <property type="match status" value="1"/>
</dbReference>
<proteinExistence type="predicted"/>
<dbReference type="InterPro" id="IPR003593">
    <property type="entry name" value="AAA+_ATPase"/>
</dbReference>
<feature type="transmembrane region" description="Helical" evidence="7">
    <location>
        <begin position="260"/>
        <end position="279"/>
    </location>
</feature>
<feature type="non-terminal residue" evidence="10">
    <location>
        <position position="698"/>
    </location>
</feature>
<dbReference type="EMBL" id="BTRK01000004">
    <property type="protein sequence ID" value="GMR44617.1"/>
    <property type="molecule type" value="Genomic_DNA"/>
</dbReference>
<dbReference type="GO" id="GO:0140359">
    <property type="term" value="F:ABC-type transporter activity"/>
    <property type="evidence" value="ECO:0007669"/>
    <property type="project" value="InterPro"/>
</dbReference>
<dbReference type="InterPro" id="IPR003439">
    <property type="entry name" value="ABC_transporter-like_ATP-bd"/>
</dbReference>
<dbReference type="Pfam" id="PF00005">
    <property type="entry name" value="ABC_tran"/>
    <property type="match status" value="1"/>
</dbReference>
<name>A0AAN5CHQ2_9BILA</name>
<evidence type="ECO:0000256" key="4">
    <source>
        <dbReference type="ARBA" id="ARBA00022840"/>
    </source>
</evidence>
<gene>
    <name evidence="10" type="ORF">PMAYCL1PPCAC_14812</name>
</gene>
<evidence type="ECO:0000313" key="11">
    <source>
        <dbReference type="Proteomes" id="UP001328107"/>
    </source>
</evidence>
<dbReference type="PANTHER" id="PTHR24221">
    <property type="entry name" value="ATP-BINDING CASSETTE SUB-FAMILY B"/>
    <property type="match status" value="1"/>
</dbReference>
<feature type="non-terminal residue" evidence="10">
    <location>
        <position position="1"/>
    </location>
</feature>
<feature type="transmembrane region" description="Helical" evidence="7">
    <location>
        <begin position="178"/>
        <end position="199"/>
    </location>
</feature>
<dbReference type="SMART" id="SM00382">
    <property type="entry name" value="AAA"/>
    <property type="match status" value="1"/>
</dbReference>
<keyword evidence="3" id="KW-0547">Nucleotide-binding</keyword>
<evidence type="ECO:0000259" key="8">
    <source>
        <dbReference type="PROSITE" id="PS50893"/>
    </source>
</evidence>
<reference evidence="11" key="1">
    <citation type="submission" date="2022-10" db="EMBL/GenBank/DDBJ databases">
        <title>Genome assembly of Pristionchus species.</title>
        <authorList>
            <person name="Yoshida K."/>
            <person name="Sommer R.J."/>
        </authorList>
    </citation>
    <scope>NUCLEOTIDE SEQUENCE [LARGE SCALE GENOMIC DNA]</scope>
    <source>
        <strain evidence="11">RS5460</strain>
    </source>
</reference>
<dbReference type="FunFam" id="3.40.50.300:FF:002283">
    <property type="entry name" value="p-GlycoProtein related"/>
    <property type="match status" value="1"/>
</dbReference>
<feature type="transmembrane region" description="Helical" evidence="7">
    <location>
        <begin position="142"/>
        <end position="166"/>
    </location>
</feature>
<dbReference type="InterPro" id="IPR039421">
    <property type="entry name" value="Type_1_exporter"/>
</dbReference>
<dbReference type="GO" id="GO:0005524">
    <property type="term" value="F:ATP binding"/>
    <property type="evidence" value="ECO:0007669"/>
    <property type="project" value="UniProtKB-KW"/>
</dbReference>
<dbReference type="InterPro" id="IPR036640">
    <property type="entry name" value="ABC1_TM_sf"/>
</dbReference>
<keyword evidence="5 7" id="KW-1133">Transmembrane helix</keyword>
<dbReference type="GO" id="GO:0016020">
    <property type="term" value="C:membrane"/>
    <property type="evidence" value="ECO:0007669"/>
    <property type="project" value="UniProtKB-SubCell"/>
</dbReference>
<dbReference type="AlphaFoldDB" id="A0AAN5CHQ2"/>
<keyword evidence="11" id="KW-1185">Reference proteome</keyword>
<keyword evidence="6 7" id="KW-0472">Membrane</keyword>
<dbReference type="InterPro" id="IPR027417">
    <property type="entry name" value="P-loop_NTPase"/>
</dbReference>
<organism evidence="10 11">
    <name type="scientific">Pristionchus mayeri</name>
    <dbReference type="NCBI Taxonomy" id="1317129"/>
    <lineage>
        <taxon>Eukaryota</taxon>
        <taxon>Metazoa</taxon>
        <taxon>Ecdysozoa</taxon>
        <taxon>Nematoda</taxon>
        <taxon>Chromadorea</taxon>
        <taxon>Rhabditida</taxon>
        <taxon>Rhabditina</taxon>
        <taxon>Diplogasteromorpha</taxon>
        <taxon>Diplogasteroidea</taxon>
        <taxon>Neodiplogasteridae</taxon>
        <taxon>Pristionchus</taxon>
    </lineage>
</organism>
<evidence type="ECO:0008006" key="12">
    <source>
        <dbReference type="Google" id="ProtNLM"/>
    </source>
</evidence>
<dbReference type="InterPro" id="IPR011527">
    <property type="entry name" value="ABC1_TM_dom"/>
</dbReference>
<dbReference type="SUPFAM" id="SSF90123">
    <property type="entry name" value="ABC transporter transmembrane region"/>
    <property type="match status" value="1"/>
</dbReference>
<keyword evidence="4" id="KW-0067">ATP-binding</keyword>
<comment type="caution">
    <text evidence="10">The sequence shown here is derived from an EMBL/GenBank/DDBJ whole genome shotgun (WGS) entry which is preliminary data.</text>
</comment>
<evidence type="ECO:0000256" key="2">
    <source>
        <dbReference type="ARBA" id="ARBA00022692"/>
    </source>
</evidence>
<dbReference type="SUPFAM" id="SSF52540">
    <property type="entry name" value="P-loop containing nucleoside triphosphate hydrolases"/>
    <property type="match status" value="2"/>
</dbReference>
<comment type="subcellular location">
    <subcellularLocation>
        <location evidence="1">Membrane</location>
        <topology evidence="1">Multi-pass membrane protein</topology>
    </subcellularLocation>
</comment>
<evidence type="ECO:0000256" key="3">
    <source>
        <dbReference type="ARBA" id="ARBA00022741"/>
    </source>
</evidence>
<evidence type="ECO:0000256" key="7">
    <source>
        <dbReference type="SAM" id="Phobius"/>
    </source>
</evidence>
<dbReference type="Pfam" id="PF00664">
    <property type="entry name" value="ABC_membrane"/>
    <property type="match status" value="1"/>
</dbReference>
<dbReference type="Gene3D" id="3.40.50.300">
    <property type="entry name" value="P-loop containing nucleotide triphosphate hydrolases"/>
    <property type="match status" value="2"/>
</dbReference>
<feature type="domain" description="ABC transmembrane type-1" evidence="9">
    <location>
        <begin position="143"/>
        <end position="403"/>
    </location>
</feature>
<dbReference type="InterPro" id="IPR017871">
    <property type="entry name" value="ABC_transporter-like_CS"/>
</dbReference>
<evidence type="ECO:0000313" key="10">
    <source>
        <dbReference type="EMBL" id="GMR44617.1"/>
    </source>
</evidence>
<dbReference type="Gene3D" id="1.20.1560.10">
    <property type="entry name" value="ABC transporter type 1, transmembrane domain"/>
    <property type="match status" value="2"/>
</dbReference>
<accession>A0AAN5CHQ2</accession>
<protein>
    <recommendedName>
        <fullName evidence="12">ABC transporter ATP-binding protein</fullName>
    </recommendedName>
</protein>
<dbReference type="Proteomes" id="UP001328107">
    <property type="component" value="Unassembled WGS sequence"/>
</dbReference>
<dbReference type="PROSITE" id="PS00211">
    <property type="entry name" value="ABC_TRANSPORTER_1"/>
    <property type="match status" value="1"/>
</dbReference>
<feature type="transmembrane region" description="Helical" evidence="7">
    <location>
        <begin position="285"/>
        <end position="302"/>
    </location>
</feature>
<evidence type="ECO:0000256" key="5">
    <source>
        <dbReference type="ARBA" id="ARBA00022989"/>
    </source>
</evidence>
<feature type="domain" description="ABC transporter" evidence="8">
    <location>
        <begin position="459"/>
        <end position="695"/>
    </location>
</feature>